<evidence type="ECO:0000313" key="1">
    <source>
        <dbReference type="EMBL" id="CAB4153419.1"/>
    </source>
</evidence>
<sequence>MAKFANDTLTQVAGFDGQILAQELVYNQKDFWNLTWKQTINNVVTPINLTGVTIDAKIIRRNIANLTDSRYGLQFDISDYTPTPTAISLSITNRNNTDGQFTMVIDDSAWSVMDTDPQLDINATDPVAFSGRIKLSFPAVGSTPAYDEQVFLLFLIRSDGVVN</sequence>
<name>A0A6J5ND83_9CAUD</name>
<dbReference type="EMBL" id="LR796593">
    <property type="protein sequence ID" value="CAB4153419.1"/>
    <property type="molecule type" value="Genomic_DNA"/>
</dbReference>
<gene>
    <name evidence="1" type="ORF">UFOVP623_31</name>
</gene>
<proteinExistence type="predicted"/>
<accession>A0A6J5ND83</accession>
<organism evidence="1">
    <name type="scientific">uncultured Caudovirales phage</name>
    <dbReference type="NCBI Taxonomy" id="2100421"/>
    <lineage>
        <taxon>Viruses</taxon>
        <taxon>Duplodnaviria</taxon>
        <taxon>Heunggongvirae</taxon>
        <taxon>Uroviricota</taxon>
        <taxon>Caudoviricetes</taxon>
        <taxon>Peduoviridae</taxon>
        <taxon>Maltschvirus</taxon>
        <taxon>Maltschvirus maltsch</taxon>
    </lineage>
</organism>
<protein>
    <submittedName>
        <fullName evidence="1">Uncharacterized protein</fullName>
    </submittedName>
</protein>
<reference evidence="1" key="1">
    <citation type="submission" date="2020-04" db="EMBL/GenBank/DDBJ databases">
        <authorList>
            <person name="Chiriac C."/>
            <person name="Salcher M."/>
            <person name="Ghai R."/>
            <person name="Kavagutti S V."/>
        </authorList>
    </citation>
    <scope>NUCLEOTIDE SEQUENCE</scope>
</reference>